<dbReference type="GO" id="GO:0008270">
    <property type="term" value="F:zinc ion binding"/>
    <property type="evidence" value="ECO:0007669"/>
    <property type="project" value="InterPro"/>
</dbReference>
<dbReference type="GO" id="GO:0008800">
    <property type="term" value="F:beta-lactamase activity"/>
    <property type="evidence" value="ECO:0007669"/>
    <property type="project" value="InterPro"/>
</dbReference>
<dbReference type="InterPro" id="IPR001279">
    <property type="entry name" value="Metallo-B-lactamas"/>
</dbReference>
<keyword evidence="4" id="KW-0862">Zinc</keyword>
<comment type="cofactor">
    <cofactor evidence="1">
        <name>Zn(2+)</name>
        <dbReference type="ChEBI" id="CHEBI:29105"/>
    </cofactor>
</comment>
<dbReference type="Pfam" id="PF00753">
    <property type="entry name" value="Lactamase_B"/>
    <property type="match status" value="1"/>
</dbReference>
<keyword evidence="2" id="KW-0479">Metal-binding</keyword>
<organism evidence="6 7">
    <name type="scientific">Pseudoalteromonas xiamenensis</name>
    <dbReference type="NCBI Taxonomy" id="882626"/>
    <lineage>
        <taxon>Bacteria</taxon>
        <taxon>Pseudomonadati</taxon>
        <taxon>Pseudomonadota</taxon>
        <taxon>Gammaproteobacteria</taxon>
        <taxon>Alteromonadales</taxon>
        <taxon>Pseudoalteromonadaceae</taxon>
        <taxon>Pseudoalteromonas</taxon>
    </lineage>
</organism>
<evidence type="ECO:0000256" key="1">
    <source>
        <dbReference type="ARBA" id="ARBA00001947"/>
    </source>
</evidence>
<keyword evidence="7" id="KW-1185">Reference proteome</keyword>
<dbReference type="RefSeq" id="WP_208841844.1">
    <property type="nucleotide sequence ID" value="NZ_CP072133.1"/>
</dbReference>
<gene>
    <name evidence="6" type="ORF">J5O05_09385</name>
</gene>
<evidence type="ECO:0000313" key="7">
    <source>
        <dbReference type="Proteomes" id="UP000664904"/>
    </source>
</evidence>
<dbReference type="SMART" id="SM00849">
    <property type="entry name" value="Lactamase_B"/>
    <property type="match status" value="1"/>
</dbReference>
<dbReference type="Gene3D" id="3.60.15.10">
    <property type="entry name" value="Ribonuclease Z/Hydroxyacylglutathione hydrolase-like"/>
    <property type="match status" value="1"/>
</dbReference>
<evidence type="ECO:0000256" key="4">
    <source>
        <dbReference type="ARBA" id="ARBA00022833"/>
    </source>
</evidence>
<dbReference type="Proteomes" id="UP000664904">
    <property type="component" value="Chromosome"/>
</dbReference>
<evidence type="ECO:0000259" key="5">
    <source>
        <dbReference type="SMART" id="SM00849"/>
    </source>
</evidence>
<evidence type="ECO:0000256" key="3">
    <source>
        <dbReference type="ARBA" id="ARBA00022801"/>
    </source>
</evidence>
<dbReference type="KEGG" id="pxi:J5O05_09385"/>
<name>A0A975DEC6_9GAMM</name>
<feature type="domain" description="Metallo-beta-lactamase" evidence="5">
    <location>
        <begin position="42"/>
        <end position="215"/>
    </location>
</feature>
<protein>
    <submittedName>
        <fullName evidence="6">MBL fold metallo-hydrolase</fullName>
    </submittedName>
</protein>
<evidence type="ECO:0000313" key="6">
    <source>
        <dbReference type="EMBL" id="QTH70248.1"/>
    </source>
</evidence>
<accession>A0A975DEC6</accession>
<dbReference type="GO" id="GO:0017001">
    <property type="term" value="P:antibiotic catabolic process"/>
    <property type="evidence" value="ECO:0007669"/>
    <property type="project" value="InterPro"/>
</dbReference>
<dbReference type="SUPFAM" id="SSF56281">
    <property type="entry name" value="Metallo-hydrolase/oxidoreductase"/>
    <property type="match status" value="1"/>
</dbReference>
<keyword evidence="3" id="KW-0378">Hydrolase</keyword>
<evidence type="ECO:0000256" key="2">
    <source>
        <dbReference type="ARBA" id="ARBA00022723"/>
    </source>
</evidence>
<proteinExistence type="predicted"/>
<sequence length="288" mass="31460">MEQIVRCLLVLTLISPPAFAEKVVWRIETITSHLHVLFGRGGNIAVHVGDEGVYIVDDQFAALSEDIKRQINTIQSGLPEFVINTHFHGDHTGGNAPFATDGSHIIAHHHVRERLESAHGAGSNVLPRLTFGSDLTLHFNNEHAVIQHFEHAHTDGDAVVFFTVANAVHMGDLYFNTGSLPFVDVDSGGSVDGLLAALYTVHQRIGPSTTLIPGHGALGKKVDLEQYIALIERAKKRVLNAIAIHKSESAVIASDPLDGLGLEYSSWLPKARVTRLFYRSLCNEACFK</sequence>
<dbReference type="AlphaFoldDB" id="A0A975DEC6"/>
<dbReference type="PROSITE" id="PS00743">
    <property type="entry name" value="BETA_LACTAMASE_B_1"/>
    <property type="match status" value="1"/>
</dbReference>
<dbReference type="InterPro" id="IPR036866">
    <property type="entry name" value="RibonucZ/Hydroxyglut_hydro"/>
</dbReference>
<reference evidence="6" key="1">
    <citation type="submission" date="2021-03" db="EMBL/GenBank/DDBJ databases">
        <title>Complete Genome of Pseudoalteromonas xiamenensis STKMTI.2, a new potential marine bacterium producing anti-Vibrio compounds.</title>
        <authorList>
            <person name="Handayani D.P."/>
            <person name="Isnansetyo A."/>
            <person name="Istiqomah I."/>
            <person name="Jumina J."/>
        </authorList>
    </citation>
    <scope>NUCLEOTIDE SEQUENCE</scope>
    <source>
        <strain evidence="6">STKMTI.2</strain>
    </source>
</reference>
<dbReference type="CDD" id="cd16282">
    <property type="entry name" value="metallo-hydrolase-like_MBL-fold"/>
    <property type="match status" value="1"/>
</dbReference>
<dbReference type="InterPro" id="IPR001018">
    <property type="entry name" value="Beta-lactamase_class-B_CS"/>
</dbReference>
<dbReference type="EMBL" id="CP072133">
    <property type="protein sequence ID" value="QTH70248.1"/>
    <property type="molecule type" value="Genomic_DNA"/>
</dbReference>